<dbReference type="AlphaFoldDB" id="A0A840I0K2"/>
<sequence length="494" mass="52125">MPTSQQRVSAGNRFYHDVSLRGPVPDRLLAAPPDPWGPDDALADRLARIASRHADAFFAREASTFAYAQSFGWLAPLAAREREGGDGRHPARVLWEAWLRGHGRYAPKPWAPLLTAARTEAMLRHSGLLLEGRDAPQREAVFGTLIRQTRHLARSLKGKAGPEQRLPLLIGLALGGLCLPFAAEQERVVKPPLAAGLTALAGGALPKGLRDPHEAVRLAVSLHGLREAYRARGLTAPADLPPALAVLRLLLGGLRVGDGGLAVLPGGTEGDRSAIEAVLPLMRGEADAVLEHYGYARAGAQGTLLHVDLGRLSSDAGAGAFALTDGPDRLITAAGAPSPALAAIDPALSTWREALLRPAAAATLDAAGHGAAALDREDSRAGTLLAMVRSGAEGGHKRRLFLEADGAALLGEDQARMPGAVYRFPLHPGVEARGGTEGRATLVLRSGRSWRFESAAAKLTIEDGVYAGAGTPRPSRQLVLTAEREGVRWALRRV</sequence>
<gene>
    <name evidence="2" type="ORF">GGQ59_000311</name>
</gene>
<evidence type="ECO:0000259" key="1">
    <source>
        <dbReference type="Pfam" id="PF07940"/>
    </source>
</evidence>
<protein>
    <submittedName>
        <fullName evidence="2">Putative heparinase superfamily protein</fullName>
    </submittedName>
</protein>
<accession>A0A840I0K2</accession>
<evidence type="ECO:0000313" key="3">
    <source>
        <dbReference type="Proteomes" id="UP000563524"/>
    </source>
</evidence>
<dbReference type="Proteomes" id="UP000563524">
    <property type="component" value="Unassembled WGS sequence"/>
</dbReference>
<comment type="caution">
    <text evidence="2">The sequence shown here is derived from an EMBL/GenBank/DDBJ whole genome shotgun (WGS) entry which is preliminary data.</text>
</comment>
<dbReference type="InterPro" id="IPR012480">
    <property type="entry name" value="Hepar_II_III_C"/>
</dbReference>
<proteinExistence type="predicted"/>
<dbReference type="GO" id="GO:0016829">
    <property type="term" value="F:lyase activity"/>
    <property type="evidence" value="ECO:0007669"/>
    <property type="project" value="InterPro"/>
</dbReference>
<reference evidence="2 3" key="1">
    <citation type="submission" date="2020-08" db="EMBL/GenBank/DDBJ databases">
        <title>Genomic Encyclopedia of Type Strains, Phase IV (KMG-IV): sequencing the most valuable type-strain genomes for metagenomic binning, comparative biology and taxonomic classification.</title>
        <authorList>
            <person name="Goeker M."/>
        </authorList>
    </citation>
    <scope>NUCLEOTIDE SEQUENCE [LARGE SCALE GENOMIC DNA]</scope>
    <source>
        <strain evidence="2 3">DSM 102850</strain>
    </source>
</reference>
<evidence type="ECO:0000313" key="2">
    <source>
        <dbReference type="EMBL" id="MBB4657811.1"/>
    </source>
</evidence>
<dbReference type="RefSeq" id="WP_183815196.1">
    <property type="nucleotide sequence ID" value="NZ_JACHOB010000001.1"/>
</dbReference>
<dbReference type="EMBL" id="JACHOB010000001">
    <property type="protein sequence ID" value="MBB4657811.1"/>
    <property type="molecule type" value="Genomic_DNA"/>
</dbReference>
<organism evidence="2 3">
    <name type="scientific">Parvularcula dongshanensis</name>
    <dbReference type="NCBI Taxonomy" id="1173995"/>
    <lineage>
        <taxon>Bacteria</taxon>
        <taxon>Pseudomonadati</taxon>
        <taxon>Pseudomonadota</taxon>
        <taxon>Alphaproteobacteria</taxon>
        <taxon>Parvularculales</taxon>
        <taxon>Parvularculaceae</taxon>
        <taxon>Parvularcula</taxon>
    </lineage>
</organism>
<dbReference type="Pfam" id="PF07940">
    <property type="entry name" value="Hepar_II_III_C"/>
    <property type="match status" value="1"/>
</dbReference>
<feature type="domain" description="Heparinase II/III-like C-terminal" evidence="1">
    <location>
        <begin position="283"/>
        <end position="484"/>
    </location>
</feature>
<keyword evidence="3" id="KW-1185">Reference proteome</keyword>
<name>A0A840I0K2_9PROT</name>